<feature type="compositionally biased region" description="Basic and acidic residues" evidence="1">
    <location>
        <begin position="35"/>
        <end position="44"/>
    </location>
</feature>
<evidence type="ECO:0008006" key="4">
    <source>
        <dbReference type="Google" id="ProtNLM"/>
    </source>
</evidence>
<feature type="compositionally biased region" description="Basic and acidic residues" evidence="1">
    <location>
        <begin position="135"/>
        <end position="145"/>
    </location>
</feature>
<dbReference type="Pfam" id="PF10253">
    <property type="entry name" value="PRCC"/>
    <property type="match status" value="1"/>
</dbReference>
<dbReference type="GeneID" id="96004058"/>
<evidence type="ECO:0000313" key="2">
    <source>
        <dbReference type="EMBL" id="KAL1588671.1"/>
    </source>
</evidence>
<dbReference type="EMBL" id="JAAQHG020000006">
    <property type="protein sequence ID" value="KAL1588671.1"/>
    <property type="molecule type" value="Genomic_DNA"/>
</dbReference>
<feature type="compositionally biased region" description="Polar residues" evidence="1">
    <location>
        <begin position="181"/>
        <end position="193"/>
    </location>
</feature>
<proteinExistence type="predicted"/>
<name>A0AB34KXM3_9PEZI</name>
<protein>
    <recommendedName>
        <fullName evidence="4">Mitotic checkpoint regulator, MAD2B-interacting-domain-containing protein</fullName>
    </recommendedName>
</protein>
<accession>A0AB34KXM3</accession>
<dbReference type="Proteomes" id="UP000803884">
    <property type="component" value="Unassembled WGS sequence"/>
</dbReference>
<dbReference type="PANTHER" id="PTHR13621">
    <property type="entry name" value="PROLINE-RICH PROTEIN PRCC"/>
    <property type="match status" value="1"/>
</dbReference>
<evidence type="ECO:0000256" key="1">
    <source>
        <dbReference type="SAM" id="MobiDB-lite"/>
    </source>
</evidence>
<sequence length="359" mass="38363">MALVNYSDSEGSDTEAPPAAPAQKAVLPTKPKLINRTESKKIKVELPQIRPEPGQESTQEPVAKRARTAGAFSGFNSLLPAPKRSGQNAPKPGVSLKTSSEAAFSRTPVPVLPDYGVSEESNTTNGAGGDALPVAEEKKEEEPKIVGRPTRFMPLSVANARKKKPRPKVPVVDKQDAIPSGNKQQTLARANTQPPAEEPPKPKPKASLFSFGGEDTAPVENSSAGYTPEFAKSVSTSTVQEESDVHQAGPAAATSNPNKLSDIAADLDLTPAQRRQLFGRKGANADNIAHFNMDAEYRSNQEMAAAGETFEHRQVKAIAPGKHSLQQLVNNVKSQTDALEDKWAEGRRNRGEGGSKYGF</sequence>
<feature type="compositionally biased region" description="Basic and acidic residues" evidence="1">
    <location>
        <begin position="339"/>
        <end position="353"/>
    </location>
</feature>
<dbReference type="InterPro" id="IPR018800">
    <property type="entry name" value="PRCC"/>
</dbReference>
<dbReference type="AlphaFoldDB" id="A0AB34KXM3"/>
<dbReference type="GO" id="GO:0005634">
    <property type="term" value="C:nucleus"/>
    <property type="evidence" value="ECO:0007669"/>
    <property type="project" value="TreeGrafter"/>
</dbReference>
<gene>
    <name evidence="2" type="ORF">WHR41_02614</name>
</gene>
<organism evidence="2 3">
    <name type="scientific">Cladosporium halotolerans</name>
    <dbReference type="NCBI Taxonomy" id="1052096"/>
    <lineage>
        <taxon>Eukaryota</taxon>
        <taxon>Fungi</taxon>
        <taxon>Dikarya</taxon>
        <taxon>Ascomycota</taxon>
        <taxon>Pezizomycotina</taxon>
        <taxon>Dothideomycetes</taxon>
        <taxon>Dothideomycetidae</taxon>
        <taxon>Cladosporiales</taxon>
        <taxon>Cladosporiaceae</taxon>
        <taxon>Cladosporium</taxon>
    </lineage>
</organism>
<evidence type="ECO:0000313" key="3">
    <source>
        <dbReference type="Proteomes" id="UP000803884"/>
    </source>
</evidence>
<dbReference type="RefSeq" id="XP_069231776.1">
    <property type="nucleotide sequence ID" value="XM_069371220.1"/>
</dbReference>
<dbReference type="PANTHER" id="PTHR13621:SF2">
    <property type="entry name" value="PROLINE-RICH PROTEIN PRCC"/>
    <property type="match status" value="1"/>
</dbReference>
<keyword evidence="3" id="KW-1185">Reference proteome</keyword>
<reference evidence="2 3" key="1">
    <citation type="journal article" date="2020" name="Microbiol. Resour. Announc.">
        <title>Draft Genome Sequence of a Cladosporium Species Isolated from the Mesophotic Ascidian Didemnum maculosum.</title>
        <authorList>
            <person name="Gioti A."/>
            <person name="Siaperas R."/>
            <person name="Nikolaivits E."/>
            <person name="Le Goff G."/>
            <person name="Ouazzani J."/>
            <person name="Kotoulas G."/>
            <person name="Topakas E."/>
        </authorList>
    </citation>
    <scope>NUCLEOTIDE SEQUENCE [LARGE SCALE GENOMIC DNA]</scope>
    <source>
        <strain evidence="2 3">TM138-S3</strain>
    </source>
</reference>
<comment type="caution">
    <text evidence="2">The sequence shown here is derived from an EMBL/GenBank/DDBJ whole genome shotgun (WGS) entry which is preliminary data.</text>
</comment>
<feature type="region of interest" description="Disordered" evidence="1">
    <location>
        <begin position="1"/>
        <end position="259"/>
    </location>
</feature>
<feature type="region of interest" description="Disordered" evidence="1">
    <location>
        <begin position="331"/>
        <end position="359"/>
    </location>
</feature>